<dbReference type="InterPro" id="IPR035979">
    <property type="entry name" value="RBD_domain_sf"/>
</dbReference>
<gene>
    <name evidence="2" type="ORF">ZIOFF_036835</name>
</gene>
<organism evidence="2 3">
    <name type="scientific">Zingiber officinale</name>
    <name type="common">Ginger</name>
    <name type="synonym">Amomum zingiber</name>
    <dbReference type="NCBI Taxonomy" id="94328"/>
    <lineage>
        <taxon>Eukaryota</taxon>
        <taxon>Viridiplantae</taxon>
        <taxon>Streptophyta</taxon>
        <taxon>Embryophyta</taxon>
        <taxon>Tracheophyta</taxon>
        <taxon>Spermatophyta</taxon>
        <taxon>Magnoliopsida</taxon>
        <taxon>Liliopsida</taxon>
        <taxon>Zingiberales</taxon>
        <taxon>Zingiberaceae</taxon>
        <taxon>Zingiber</taxon>
    </lineage>
</organism>
<dbReference type="Pfam" id="PF00076">
    <property type="entry name" value="RRM_1"/>
    <property type="match status" value="1"/>
</dbReference>
<dbReference type="EMBL" id="JACMSC010000010">
    <property type="protein sequence ID" value="KAG6504501.1"/>
    <property type="molecule type" value="Genomic_DNA"/>
</dbReference>
<dbReference type="GO" id="GO:0003723">
    <property type="term" value="F:RNA binding"/>
    <property type="evidence" value="ECO:0007669"/>
    <property type="project" value="InterPro"/>
</dbReference>
<dbReference type="AlphaFoldDB" id="A0A8J5GCG6"/>
<proteinExistence type="predicted"/>
<dbReference type="InterPro" id="IPR012677">
    <property type="entry name" value="Nucleotide-bd_a/b_plait_sf"/>
</dbReference>
<sequence>MDCNQNPVEIRRYQAATLAIVIAVEFQPDCRWDFGCDPSGGGRRPGGWLAGEQVFHLTLMMSLKEAFMNYGEVVDGKVEGLEGFGFVIFISSEEASAIINGMAGKGIARYTFEQDAHIKQALGVGECAAGVGRQVMRVCAELAMLRSLWLPLPLESCSYTQ</sequence>
<reference evidence="2 3" key="1">
    <citation type="submission" date="2020-08" db="EMBL/GenBank/DDBJ databases">
        <title>Plant Genome Project.</title>
        <authorList>
            <person name="Zhang R.-G."/>
        </authorList>
    </citation>
    <scope>NUCLEOTIDE SEQUENCE [LARGE SCALE GENOMIC DNA]</scope>
    <source>
        <tissue evidence="2">Rhizome</tissue>
    </source>
</reference>
<feature type="domain" description="RRM" evidence="1">
    <location>
        <begin position="62"/>
        <end position="107"/>
    </location>
</feature>
<evidence type="ECO:0000259" key="1">
    <source>
        <dbReference type="Pfam" id="PF00076"/>
    </source>
</evidence>
<dbReference type="SUPFAM" id="SSF54928">
    <property type="entry name" value="RNA-binding domain, RBD"/>
    <property type="match status" value="1"/>
</dbReference>
<name>A0A8J5GCG6_ZINOF</name>
<dbReference type="InterPro" id="IPR000504">
    <property type="entry name" value="RRM_dom"/>
</dbReference>
<dbReference type="Gene3D" id="3.30.70.330">
    <property type="match status" value="1"/>
</dbReference>
<protein>
    <recommendedName>
        <fullName evidence="1">RRM domain-containing protein</fullName>
    </recommendedName>
</protein>
<evidence type="ECO:0000313" key="3">
    <source>
        <dbReference type="Proteomes" id="UP000734854"/>
    </source>
</evidence>
<accession>A0A8J5GCG6</accession>
<comment type="caution">
    <text evidence="2">The sequence shown here is derived from an EMBL/GenBank/DDBJ whole genome shotgun (WGS) entry which is preliminary data.</text>
</comment>
<evidence type="ECO:0000313" key="2">
    <source>
        <dbReference type="EMBL" id="KAG6504501.1"/>
    </source>
</evidence>
<dbReference type="Proteomes" id="UP000734854">
    <property type="component" value="Unassembled WGS sequence"/>
</dbReference>
<keyword evidence="3" id="KW-1185">Reference proteome</keyword>